<dbReference type="InterPro" id="IPR004383">
    <property type="entry name" value="rRNA_lsu_MTrfase_RlmN/Cfr"/>
</dbReference>
<dbReference type="GO" id="GO:0051539">
    <property type="term" value="F:4 iron, 4 sulfur cluster binding"/>
    <property type="evidence" value="ECO:0007669"/>
    <property type="project" value="UniProtKB-KW"/>
</dbReference>
<keyword evidence="5" id="KW-0963">Cytoplasm</keyword>
<evidence type="ECO:0000256" key="6">
    <source>
        <dbReference type="ARBA" id="ARBA00022552"/>
    </source>
</evidence>
<evidence type="ECO:0000259" key="14">
    <source>
        <dbReference type="PROSITE" id="PS51918"/>
    </source>
</evidence>
<dbReference type="NCBIfam" id="TIGR00048">
    <property type="entry name" value="rRNA_mod_RlmN"/>
    <property type="match status" value="1"/>
</dbReference>
<keyword evidence="9" id="KW-0949">S-adenosyl-L-methionine</keyword>
<dbReference type="PANTHER" id="PTHR30544:SF5">
    <property type="entry name" value="RADICAL SAM CORE DOMAIN-CONTAINING PROTEIN"/>
    <property type="match status" value="1"/>
</dbReference>
<keyword evidence="12" id="KW-0411">Iron-sulfur</keyword>
<evidence type="ECO:0000256" key="8">
    <source>
        <dbReference type="ARBA" id="ARBA00022679"/>
    </source>
</evidence>
<dbReference type="OrthoDB" id="9793973at2"/>
<comment type="cofactor">
    <cofactor evidence="1">
        <name>[4Fe-4S] cluster</name>
        <dbReference type="ChEBI" id="CHEBI:49883"/>
    </cofactor>
</comment>
<protein>
    <submittedName>
        <fullName evidence="15">23S rRNA (Adenine(2503)-C(2))-methyltransferase RlmN</fullName>
    </submittedName>
</protein>
<evidence type="ECO:0000256" key="2">
    <source>
        <dbReference type="ARBA" id="ARBA00004496"/>
    </source>
</evidence>
<keyword evidence="10" id="KW-0479">Metal-binding</keyword>
<evidence type="ECO:0000256" key="12">
    <source>
        <dbReference type="ARBA" id="ARBA00023014"/>
    </source>
</evidence>
<dbReference type="Pfam" id="PF04055">
    <property type="entry name" value="Radical_SAM"/>
    <property type="match status" value="1"/>
</dbReference>
<evidence type="ECO:0000256" key="1">
    <source>
        <dbReference type="ARBA" id="ARBA00001966"/>
    </source>
</evidence>
<evidence type="ECO:0000256" key="10">
    <source>
        <dbReference type="ARBA" id="ARBA00022723"/>
    </source>
</evidence>
<name>A0A401G2C5_9BACT</name>
<keyword evidence="7 15" id="KW-0489">Methyltransferase</keyword>
<organism evidence="15 16">
    <name type="scientific">Desulfonema ishimotonii</name>
    <dbReference type="NCBI Taxonomy" id="45657"/>
    <lineage>
        <taxon>Bacteria</taxon>
        <taxon>Pseudomonadati</taxon>
        <taxon>Thermodesulfobacteriota</taxon>
        <taxon>Desulfobacteria</taxon>
        <taxon>Desulfobacterales</taxon>
        <taxon>Desulfococcaceae</taxon>
        <taxon>Desulfonema</taxon>
    </lineage>
</organism>
<keyword evidence="16" id="KW-1185">Reference proteome</keyword>
<dbReference type="RefSeq" id="WP_124330394.1">
    <property type="nucleotide sequence ID" value="NZ_BEXT01000001.1"/>
</dbReference>
<dbReference type="InterPro" id="IPR027492">
    <property type="entry name" value="RNA_MTrfase_RlmN"/>
</dbReference>
<dbReference type="GO" id="GO:0008173">
    <property type="term" value="F:RNA methyltransferase activity"/>
    <property type="evidence" value="ECO:0007669"/>
    <property type="project" value="InterPro"/>
</dbReference>
<dbReference type="SFLD" id="SFLDF00275">
    <property type="entry name" value="adenosine_C2_methyltransferase"/>
    <property type="match status" value="1"/>
</dbReference>
<reference evidence="16" key="2">
    <citation type="submission" date="2019-01" db="EMBL/GenBank/DDBJ databases">
        <title>Genome sequence of Desulfonema ishimotonii strain Tokyo 01.</title>
        <authorList>
            <person name="Fukui M."/>
        </authorList>
    </citation>
    <scope>NUCLEOTIDE SEQUENCE [LARGE SCALE GENOMIC DNA]</scope>
    <source>
        <strain evidence="16">Tokyo 01</strain>
    </source>
</reference>
<dbReference type="InterPro" id="IPR013785">
    <property type="entry name" value="Aldolase_TIM"/>
</dbReference>
<dbReference type="PANTHER" id="PTHR30544">
    <property type="entry name" value="23S RRNA METHYLTRANSFERASE"/>
    <property type="match status" value="1"/>
</dbReference>
<dbReference type="GO" id="GO:0070475">
    <property type="term" value="P:rRNA base methylation"/>
    <property type="evidence" value="ECO:0007669"/>
    <property type="project" value="InterPro"/>
</dbReference>
<sequence>MTERSTPLNPLSLTFGEFADRFRREYGKGHDQAAAAYREFFRNSPPDFSAPKAFANMSELARKLAADLCPGLPELVTETREGALCKWGLRLGDGLMIESVVVPMTNHVTLCISSQAGCRMGCAFCETARMGLRRNLTAAEIVGQVFTAKVVRGLNIRNIVFMGMGEPLDNFDNVVQAIRVMNDDRGLAIAHRHITLSTAGRADGIRKLAALGWPNLHLAVSLNAPDDRIRSALMPVNRKYPMAALRDALSAWPLKKNGTLFVEYVLIRDVNDRPEHARQVAEYLRPLKVRLNLIPYNPRSESPFDPPSEAGVLQFRDWLVRERVFVRLRTAKGRDIMAGCGQLAGRTLSDV</sequence>
<evidence type="ECO:0000256" key="11">
    <source>
        <dbReference type="ARBA" id="ARBA00023004"/>
    </source>
</evidence>
<gene>
    <name evidence="15" type="ORF">DENIS_4305</name>
</gene>
<evidence type="ECO:0000313" key="16">
    <source>
        <dbReference type="Proteomes" id="UP000288096"/>
    </source>
</evidence>
<dbReference type="GO" id="GO:0030488">
    <property type="term" value="P:tRNA methylation"/>
    <property type="evidence" value="ECO:0007669"/>
    <property type="project" value="InterPro"/>
</dbReference>
<dbReference type="GO" id="GO:0046872">
    <property type="term" value="F:metal ion binding"/>
    <property type="evidence" value="ECO:0007669"/>
    <property type="project" value="UniProtKB-KW"/>
</dbReference>
<comment type="caution">
    <text evidence="15">The sequence shown here is derived from an EMBL/GenBank/DDBJ whole genome shotgun (WGS) entry which is preliminary data.</text>
</comment>
<dbReference type="InterPro" id="IPR007197">
    <property type="entry name" value="rSAM"/>
</dbReference>
<keyword evidence="13" id="KW-1015">Disulfide bond</keyword>
<keyword evidence="6" id="KW-0698">rRNA processing</keyword>
<proteinExistence type="inferred from homology"/>
<dbReference type="InterPro" id="IPR040072">
    <property type="entry name" value="Methyltransferase_A"/>
</dbReference>
<dbReference type="AlphaFoldDB" id="A0A401G2C5"/>
<dbReference type="GO" id="GO:0005737">
    <property type="term" value="C:cytoplasm"/>
    <property type="evidence" value="ECO:0007669"/>
    <property type="project" value="UniProtKB-SubCell"/>
</dbReference>
<evidence type="ECO:0000313" key="15">
    <source>
        <dbReference type="EMBL" id="GBC63311.1"/>
    </source>
</evidence>
<keyword evidence="11" id="KW-0408">Iron</keyword>
<dbReference type="SFLD" id="SFLDS00029">
    <property type="entry name" value="Radical_SAM"/>
    <property type="match status" value="1"/>
</dbReference>
<feature type="domain" description="Radical SAM core" evidence="14">
    <location>
        <begin position="104"/>
        <end position="335"/>
    </location>
</feature>
<evidence type="ECO:0000256" key="4">
    <source>
        <dbReference type="ARBA" id="ARBA00022485"/>
    </source>
</evidence>
<dbReference type="SFLD" id="SFLDG01062">
    <property type="entry name" value="methyltransferase_(Class_A)"/>
    <property type="match status" value="1"/>
</dbReference>
<dbReference type="Proteomes" id="UP000288096">
    <property type="component" value="Unassembled WGS sequence"/>
</dbReference>
<evidence type="ECO:0000256" key="9">
    <source>
        <dbReference type="ARBA" id="ARBA00022691"/>
    </source>
</evidence>
<evidence type="ECO:0000256" key="5">
    <source>
        <dbReference type="ARBA" id="ARBA00022490"/>
    </source>
</evidence>
<reference evidence="16" key="1">
    <citation type="submission" date="2017-11" db="EMBL/GenBank/DDBJ databases">
        <authorList>
            <person name="Watanabe M."/>
            <person name="Kojima H."/>
        </authorList>
    </citation>
    <scope>NUCLEOTIDE SEQUENCE [LARGE SCALE GENOMIC DNA]</scope>
    <source>
        <strain evidence="16">Tokyo 01</strain>
    </source>
</reference>
<comment type="similarity">
    <text evidence="3">Belongs to the radical SAM superfamily. RlmN family.</text>
</comment>
<comment type="subcellular location">
    <subcellularLocation>
        <location evidence="2">Cytoplasm</location>
    </subcellularLocation>
</comment>
<evidence type="ECO:0000256" key="13">
    <source>
        <dbReference type="ARBA" id="ARBA00023157"/>
    </source>
</evidence>
<dbReference type="CDD" id="cd01335">
    <property type="entry name" value="Radical_SAM"/>
    <property type="match status" value="1"/>
</dbReference>
<dbReference type="PROSITE" id="PS51918">
    <property type="entry name" value="RADICAL_SAM"/>
    <property type="match status" value="1"/>
</dbReference>
<evidence type="ECO:0000256" key="7">
    <source>
        <dbReference type="ARBA" id="ARBA00022603"/>
    </source>
</evidence>
<dbReference type="SUPFAM" id="SSF102114">
    <property type="entry name" value="Radical SAM enzymes"/>
    <property type="match status" value="1"/>
</dbReference>
<evidence type="ECO:0000256" key="3">
    <source>
        <dbReference type="ARBA" id="ARBA00007544"/>
    </source>
</evidence>
<keyword evidence="8 15" id="KW-0808">Transferase</keyword>
<accession>A0A401G2C5</accession>
<dbReference type="Gene3D" id="3.20.20.70">
    <property type="entry name" value="Aldolase class I"/>
    <property type="match status" value="1"/>
</dbReference>
<dbReference type="EMBL" id="BEXT01000001">
    <property type="protein sequence ID" value="GBC63311.1"/>
    <property type="molecule type" value="Genomic_DNA"/>
</dbReference>
<dbReference type="InterPro" id="IPR058240">
    <property type="entry name" value="rSAM_sf"/>
</dbReference>
<dbReference type="PIRSF" id="PIRSF006004">
    <property type="entry name" value="CHP00048"/>
    <property type="match status" value="1"/>
</dbReference>
<keyword evidence="4" id="KW-0004">4Fe-4S</keyword>